<gene>
    <name evidence="1" type="ORF">AWL63_24100</name>
</gene>
<dbReference type="AlphaFoldDB" id="A0A1B3ZII8"/>
<dbReference type="OrthoDB" id="7575602at2"/>
<keyword evidence="2" id="KW-1185">Reference proteome</keyword>
<proteinExistence type="predicted"/>
<dbReference type="EMBL" id="CP014169">
    <property type="protein sequence ID" value="AOH87242.1"/>
    <property type="molecule type" value="Genomic_DNA"/>
</dbReference>
<evidence type="ECO:0000313" key="1">
    <source>
        <dbReference type="EMBL" id="AOH87242.1"/>
    </source>
</evidence>
<keyword evidence="1" id="KW-0614">Plasmid</keyword>
<geneLocation type="plasmid" evidence="2"/>
<sequence length="87" mass="9932">MLVMVLVIIYRNARFISIHDDESSASAALTEFMEGRWIERFGEDFPGTSLSIEERTRRFFAEEDSTYILGEADLSEVEAHIDAALRS</sequence>
<protein>
    <submittedName>
        <fullName evidence="1">Uncharacterized protein</fullName>
    </submittedName>
</protein>
<evidence type="ECO:0000313" key="2">
    <source>
        <dbReference type="Proteomes" id="UP000094256"/>
    </source>
</evidence>
<name>A0A1B3ZII8_9SPHN</name>
<dbReference type="Proteomes" id="UP000094256">
    <property type="component" value="Plasmid unnamed"/>
</dbReference>
<dbReference type="KEGG" id="span:AWL63_24100"/>
<dbReference type="RefSeq" id="WP_069207805.1">
    <property type="nucleotide sequence ID" value="NZ_CP014169.1"/>
</dbReference>
<accession>A0A1B3ZII8</accession>
<organism evidence="1 2">
    <name type="scientific">Sphingomonas panacis</name>
    <dbReference type="NCBI Taxonomy" id="1560345"/>
    <lineage>
        <taxon>Bacteria</taxon>
        <taxon>Pseudomonadati</taxon>
        <taxon>Pseudomonadota</taxon>
        <taxon>Alphaproteobacteria</taxon>
        <taxon>Sphingomonadales</taxon>
        <taxon>Sphingomonadaceae</taxon>
        <taxon>Sphingomonas</taxon>
    </lineage>
</organism>
<reference evidence="1 2" key="1">
    <citation type="submission" date="2016-01" db="EMBL/GenBank/DDBJ databases">
        <title>Complete genome and mega plasmid sequence of Sphingomonas panacis DCY99 elicits systemic resistance in rice to Xanthomonas oryzae.</title>
        <authorList>
            <person name="Kim Y.J."/>
            <person name="Yang D.C."/>
            <person name="Sing P."/>
        </authorList>
    </citation>
    <scope>NUCLEOTIDE SEQUENCE [LARGE SCALE GENOMIC DNA]</scope>
    <source>
        <strain evidence="1 2">DCY99</strain>
        <plasmid evidence="2">Plasmid</plasmid>
    </source>
</reference>